<feature type="domain" description="HTH lysR-type" evidence="5">
    <location>
        <begin position="11"/>
        <end position="68"/>
    </location>
</feature>
<organism evidence="6 7">
    <name type="scientific">Roseovarius pelagicus</name>
    <dbReference type="NCBI Taxonomy" id="2980108"/>
    <lineage>
        <taxon>Bacteria</taxon>
        <taxon>Pseudomonadati</taxon>
        <taxon>Pseudomonadota</taxon>
        <taxon>Alphaproteobacteria</taxon>
        <taxon>Rhodobacterales</taxon>
        <taxon>Roseobacteraceae</taxon>
        <taxon>Roseovarius</taxon>
    </lineage>
</organism>
<evidence type="ECO:0000256" key="3">
    <source>
        <dbReference type="ARBA" id="ARBA00023125"/>
    </source>
</evidence>
<dbReference type="SUPFAM" id="SSF46785">
    <property type="entry name" value="Winged helix' DNA-binding domain"/>
    <property type="match status" value="1"/>
</dbReference>
<dbReference type="Pfam" id="PF00126">
    <property type="entry name" value="HTH_1"/>
    <property type="match status" value="1"/>
</dbReference>
<dbReference type="PROSITE" id="PS50931">
    <property type="entry name" value="HTH_LYSR"/>
    <property type="match status" value="1"/>
</dbReference>
<sequence>MKRKQSEKDVNLIRAFEVFMAVSDSRHVTAAAASLGMTQSAVSQQLKKLEWALHAPLFNRTQRPIELTHSGDVLRRRALRILNEVEELRAELRHIQSSSIPILRIALLASVATTLTPGLLDVVRKDMKIPELSLSAGISTDHQIALNARNVDIAITSDPQFDVTDYDCIPIIEEPFYLVLPKSYDGPADDIVEVSKRLSLVRFGSDAPVGRRTDQHLQRCRLDLPRLMEADRASMVVAGVATGKCFAILTPTLLIDAVAEGMNLRIEPLPFAGFKRSVVAISRTGQLDDIPASIAKESGHLLRQSFERLMPDVADDIIYFV</sequence>
<dbReference type="EMBL" id="CP106738">
    <property type="protein sequence ID" value="UXX82551.1"/>
    <property type="molecule type" value="Genomic_DNA"/>
</dbReference>
<comment type="similarity">
    <text evidence="1">Belongs to the LysR transcriptional regulatory family.</text>
</comment>
<dbReference type="PRINTS" id="PR00039">
    <property type="entry name" value="HTHLYSR"/>
</dbReference>
<accession>A0ABY6D8U5</accession>
<name>A0ABY6D8U5_9RHOB</name>
<evidence type="ECO:0000256" key="4">
    <source>
        <dbReference type="ARBA" id="ARBA00023163"/>
    </source>
</evidence>
<evidence type="ECO:0000256" key="2">
    <source>
        <dbReference type="ARBA" id="ARBA00023015"/>
    </source>
</evidence>
<dbReference type="PANTHER" id="PTHR30419">
    <property type="entry name" value="HTH-TYPE TRANSCRIPTIONAL REGULATOR YBHD"/>
    <property type="match status" value="1"/>
</dbReference>
<dbReference type="InterPro" id="IPR000847">
    <property type="entry name" value="LysR_HTH_N"/>
</dbReference>
<evidence type="ECO:0000313" key="6">
    <source>
        <dbReference type="EMBL" id="UXX82551.1"/>
    </source>
</evidence>
<protein>
    <submittedName>
        <fullName evidence="6">LysR family transcriptional regulator</fullName>
    </submittedName>
</protein>
<keyword evidence="2" id="KW-0805">Transcription regulation</keyword>
<dbReference type="SUPFAM" id="SSF53850">
    <property type="entry name" value="Periplasmic binding protein-like II"/>
    <property type="match status" value="1"/>
</dbReference>
<dbReference type="InterPro" id="IPR050950">
    <property type="entry name" value="HTH-type_LysR_regulators"/>
</dbReference>
<proteinExistence type="inferred from homology"/>
<dbReference type="InterPro" id="IPR005119">
    <property type="entry name" value="LysR_subst-bd"/>
</dbReference>
<gene>
    <name evidence="6" type="ORF">N7U68_15835</name>
</gene>
<dbReference type="InterPro" id="IPR036390">
    <property type="entry name" value="WH_DNA-bd_sf"/>
</dbReference>
<evidence type="ECO:0000313" key="7">
    <source>
        <dbReference type="Proteomes" id="UP001064087"/>
    </source>
</evidence>
<dbReference type="Gene3D" id="1.10.10.10">
    <property type="entry name" value="Winged helix-like DNA-binding domain superfamily/Winged helix DNA-binding domain"/>
    <property type="match status" value="1"/>
</dbReference>
<keyword evidence="4" id="KW-0804">Transcription</keyword>
<dbReference type="Gene3D" id="3.40.190.290">
    <property type="match status" value="1"/>
</dbReference>
<dbReference type="Pfam" id="PF03466">
    <property type="entry name" value="LysR_substrate"/>
    <property type="match status" value="1"/>
</dbReference>
<dbReference type="InterPro" id="IPR036388">
    <property type="entry name" value="WH-like_DNA-bd_sf"/>
</dbReference>
<keyword evidence="3" id="KW-0238">DNA-binding</keyword>
<evidence type="ECO:0000259" key="5">
    <source>
        <dbReference type="PROSITE" id="PS50931"/>
    </source>
</evidence>
<evidence type="ECO:0000256" key="1">
    <source>
        <dbReference type="ARBA" id="ARBA00009437"/>
    </source>
</evidence>
<dbReference type="Proteomes" id="UP001064087">
    <property type="component" value="Chromosome"/>
</dbReference>
<dbReference type="RefSeq" id="WP_165194007.1">
    <property type="nucleotide sequence ID" value="NZ_CP106738.1"/>
</dbReference>
<keyword evidence="7" id="KW-1185">Reference proteome</keyword>
<reference evidence="6" key="1">
    <citation type="submission" date="2022-10" db="EMBL/GenBank/DDBJ databases">
        <title>Roseovarius pelagicus sp. nov., isolated from Arctic seawater.</title>
        <authorList>
            <person name="Hong Y.W."/>
            <person name="Hwang C.Y."/>
        </authorList>
    </citation>
    <scope>NUCLEOTIDE SEQUENCE</scope>
    <source>
        <strain evidence="6">HL-MP18</strain>
    </source>
</reference>